<feature type="coiled-coil region" evidence="1">
    <location>
        <begin position="351"/>
        <end position="378"/>
    </location>
</feature>
<name>A0ABP0IAM1_9DINO</name>
<gene>
    <name evidence="3" type="ORF">SCF082_LOCUS5655</name>
</gene>
<proteinExistence type="predicted"/>
<organism evidence="3 4">
    <name type="scientific">Durusdinium trenchii</name>
    <dbReference type="NCBI Taxonomy" id="1381693"/>
    <lineage>
        <taxon>Eukaryota</taxon>
        <taxon>Sar</taxon>
        <taxon>Alveolata</taxon>
        <taxon>Dinophyceae</taxon>
        <taxon>Suessiales</taxon>
        <taxon>Symbiodiniaceae</taxon>
        <taxon>Durusdinium</taxon>
    </lineage>
</organism>
<evidence type="ECO:0000313" key="3">
    <source>
        <dbReference type="EMBL" id="CAK8998449.1"/>
    </source>
</evidence>
<accession>A0ABP0IAM1</accession>
<protein>
    <submittedName>
        <fullName evidence="3">Uncharacterized protein</fullName>
    </submittedName>
</protein>
<feature type="region of interest" description="Disordered" evidence="2">
    <location>
        <begin position="693"/>
        <end position="716"/>
    </location>
</feature>
<feature type="compositionally biased region" description="Low complexity" evidence="2">
    <location>
        <begin position="695"/>
        <end position="706"/>
    </location>
</feature>
<evidence type="ECO:0000313" key="4">
    <source>
        <dbReference type="Proteomes" id="UP001642464"/>
    </source>
</evidence>
<keyword evidence="4" id="KW-1185">Reference proteome</keyword>
<keyword evidence="1" id="KW-0175">Coiled coil</keyword>
<dbReference type="Proteomes" id="UP001642464">
    <property type="component" value="Unassembled WGS sequence"/>
</dbReference>
<dbReference type="EMBL" id="CAXAMM010003077">
    <property type="protein sequence ID" value="CAK8998449.1"/>
    <property type="molecule type" value="Genomic_DNA"/>
</dbReference>
<feature type="compositionally biased region" description="Basic residues" evidence="2">
    <location>
        <begin position="594"/>
        <end position="607"/>
    </location>
</feature>
<evidence type="ECO:0000256" key="2">
    <source>
        <dbReference type="SAM" id="MobiDB-lite"/>
    </source>
</evidence>
<feature type="region of interest" description="Disordered" evidence="2">
    <location>
        <begin position="496"/>
        <end position="528"/>
    </location>
</feature>
<feature type="region of interest" description="Disordered" evidence="2">
    <location>
        <begin position="290"/>
        <end position="323"/>
    </location>
</feature>
<sequence>MSKQNADSDTAELRQIGRGVDALGLAEAGNCVLEGREPDASTVTIKLADLSQDCSDSLVAFRAALKQAGQQRWRAESRDASQGPLSLQHLCPGPEVSSVVAASVATGNTMSAGASSTRYMSETKASKTKTRAAQLEEEERRRAERTQSPSKVPKRILKMTSSMRSHVEVLHASKDSAADKKQVPELEPSSRLFRPTVNSISREMERVEQERFDQHKRDRMNSVPTLEEELTFRRLMKKQTVSSKRRGEATASAGVADPQIRLVSTVAEGSGSWGGRWGLREQTSAAWVGPTAAAARSPGTNNAGDESDHESAGDLDCADPISGKFLRMSPRSRAIVNDKPELKQRSIHDKAQAWAQERMALREQEKALEREMEQALLMAGHRSTFAADRRPGDPQQVHEEASNVYGERYLQLKEKYREQKRFDNEEANNLLTLLASLPDGYRQNVEKMIDTLPNPYVDADQGVARLCSSGRDTTSHEGEAALAQWGHREVLHEHLGISAASPRDPTSKPKGAAESTKSKPVRQEVYHARAVDKHVQRLKRFRQEKLREQKEREERLLAKSWTPRATVPKPFKLSKGNQPPQESEEKAPKEALRTLRKKTRKKRRKKKAELQSSPQRVGSPKEAPRPRFPAPICSSQEAAEQARRHQDHRRDAFARAGFCRHVHCSRAKAIDKMLDEDALPESIVGKFHTNAFPISRPSSQESSVSETECKSNNSQQESTLLIQPALFASKQDIEQFLQRAKTKP</sequence>
<feature type="region of interest" description="Disordered" evidence="2">
    <location>
        <begin position="111"/>
        <end position="151"/>
    </location>
</feature>
<feature type="compositionally biased region" description="Polar residues" evidence="2">
    <location>
        <begin position="111"/>
        <end position="120"/>
    </location>
</feature>
<evidence type="ECO:0000256" key="1">
    <source>
        <dbReference type="SAM" id="Coils"/>
    </source>
</evidence>
<reference evidence="3 4" key="1">
    <citation type="submission" date="2024-02" db="EMBL/GenBank/DDBJ databases">
        <authorList>
            <person name="Chen Y."/>
            <person name="Shah S."/>
            <person name="Dougan E. K."/>
            <person name="Thang M."/>
            <person name="Chan C."/>
        </authorList>
    </citation>
    <scope>NUCLEOTIDE SEQUENCE [LARGE SCALE GENOMIC DNA]</scope>
</reference>
<feature type="region of interest" description="Disordered" evidence="2">
    <location>
        <begin position="553"/>
        <end position="646"/>
    </location>
</feature>
<comment type="caution">
    <text evidence="3">The sequence shown here is derived from an EMBL/GenBank/DDBJ whole genome shotgun (WGS) entry which is preliminary data.</text>
</comment>
<feature type="compositionally biased region" description="Basic and acidic residues" evidence="2">
    <location>
        <begin position="583"/>
        <end position="593"/>
    </location>
</feature>